<dbReference type="SMART" id="SM00830">
    <property type="entry name" value="CM_2"/>
    <property type="match status" value="1"/>
</dbReference>
<dbReference type="PROSITE" id="PS51168">
    <property type="entry name" value="CHORISMATE_MUT_2"/>
    <property type="match status" value="1"/>
</dbReference>
<gene>
    <name evidence="4" type="ORF">ALO79_200010</name>
</gene>
<dbReference type="InterPro" id="IPR036263">
    <property type="entry name" value="Chorismate_II_sf"/>
</dbReference>
<proteinExistence type="predicted"/>
<comment type="caution">
    <text evidence="4">The sequence shown here is derived from an EMBL/GenBank/DDBJ whole genome shotgun (WGS) entry which is preliminary data.</text>
</comment>
<dbReference type="EMBL" id="LJQD01000038">
    <property type="protein sequence ID" value="KPW99830.1"/>
    <property type="molecule type" value="Genomic_DNA"/>
</dbReference>
<dbReference type="Gene3D" id="1.20.59.10">
    <property type="entry name" value="Chorismate mutase"/>
    <property type="match status" value="1"/>
</dbReference>
<evidence type="ECO:0000313" key="5">
    <source>
        <dbReference type="Proteomes" id="UP000050381"/>
    </source>
</evidence>
<dbReference type="InterPro" id="IPR002701">
    <property type="entry name" value="CM_II_prokaryot"/>
</dbReference>
<accession>A0A0N8R753</accession>
<evidence type="ECO:0000259" key="3">
    <source>
        <dbReference type="PROSITE" id="PS51168"/>
    </source>
</evidence>
<dbReference type="InterPro" id="IPR051331">
    <property type="entry name" value="Chorismate_mutase-related"/>
</dbReference>
<dbReference type="SUPFAM" id="SSF48600">
    <property type="entry name" value="Chorismate mutase II"/>
    <property type="match status" value="1"/>
</dbReference>
<dbReference type="PATRIC" id="fig|264450.4.peg.2117"/>
<dbReference type="GO" id="GO:0004106">
    <property type="term" value="F:chorismate mutase activity"/>
    <property type="evidence" value="ECO:0007669"/>
    <property type="project" value="UniProtKB-EC"/>
</dbReference>
<evidence type="ECO:0000313" key="4">
    <source>
        <dbReference type="EMBL" id="KPW99830.1"/>
    </source>
</evidence>
<dbReference type="GO" id="GO:0009697">
    <property type="term" value="P:salicylic acid biosynthetic process"/>
    <property type="evidence" value="ECO:0007669"/>
    <property type="project" value="TreeGrafter"/>
</dbReference>
<evidence type="ECO:0000256" key="2">
    <source>
        <dbReference type="ARBA" id="ARBA00023235"/>
    </source>
</evidence>
<name>A0A0N8R753_PSESX</name>
<dbReference type="InterPro" id="IPR036979">
    <property type="entry name" value="CM_dom_sf"/>
</dbReference>
<dbReference type="Pfam" id="PF01817">
    <property type="entry name" value="CM_2"/>
    <property type="match status" value="1"/>
</dbReference>
<dbReference type="PANTHER" id="PTHR38041">
    <property type="entry name" value="CHORISMATE MUTASE"/>
    <property type="match status" value="1"/>
</dbReference>
<reference evidence="4 5" key="1">
    <citation type="submission" date="2015-09" db="EMBL/GenBank/DDBJ databases">
        <title>Genome announcement of multiple Pseudomonas syringae strains.</title>
        <authorList>
            <person name="Thakur S."/>
            <person name="Wang P.W."/>
            <person name="Gong Y."/>
            <person name="Weir B.S."/>
            <person name="Guttman D.S."/>
        </authorList>
    </citation>
    <scope>NUCLEOTIDE SEQUENCE [LARGE SCALE GENOMIC DNA]</scope>
    <source>
        <strain evidence="4 5">ICMP9419</strain>
    </source>
</reference>
<evidence type="ECO:0000256" key="1">
    <source>
        <dbReference type="ARBA" id="ARBA00012404"/>
    </source>
</evidence>
<protein>
    <recommendedName>
        <fullName evidence="1">chorismate mutase</fullName>
        <ecNumber evidence="1">5.4.99.5</ecNumber>
    </recommendedName>
</protein>
<keyword evidence="2" id="KW-0413">Isomerase</keyword>
<dbReference type="AlphaFoldDB" id="A0A0N8R753"/>
<feature type="domain" description="Chorismate mutase" evidence="3">
    <location>
        <begin position="130"/>
        <end position="220"/>
    </location>
</feature>
<dbReference type="GO" id="GO:0046417">
    <property type="term" value="P:chorismate metabolic process"/>
    <property type="evidence" value="ECO:0007669"/>
    <property type="project" value="InterPro"/>
</dbReference>
<dbReference type="EC" id="5.4.99.5" evidence="1"/>
<dbReference type="Proteomes" id="UP000050381">
    <property type="component" value="Unassembled WGS sequence"/>
</dbReference>
<dbReference type="PANTHER" id="PTHR38041:SF1">
    <property type="entry name" value="CHORISMATE MUTASE"/>
    <property type="match status" value="1"/>
</dbReference>
<sequence length="227" mass="25829">MRKQLLEFTHPLCQRTSQNVLGVSIGIMSVHAYGLDKLMIVDVCLPLRRKLRKASSNPQRPRSDLVPRPNIGRVVELTLQRRSPSNRFGVHGDLGLWLLTLRWTYGVLLANVISRILTHFGYLKRDIYMEVRCASIEEVRQHIDRIDRDVVALLAKRGDLVTQAAGFKKTTDDVRAPARVEQVISKVRGIATDFGASPDVVERVYRAMISAFIEEELKTHSTLKEKF</sequence>
<organism evidence="4 5">
    <name type="scientific">Pseudomonas syringae pv. castaneae</name>
    <dbReference type="NCBI Taxonomy" id="264450"/>
    <lineage>
        <taxon>Bacteria</taxon>
        <taxon>Pseudomonadati</taxon>
        <taxon>Pseudomonadota</taxon>
        <taxon>Gammaproteobacteria</taxon>
        <taxon>Pseudomonadales</taxon>
        <taxon>Pseudomonadaceae</taxon>
        <taxon>Pseudomonas</taxon>
        <taxon>Pseudomonas syringae</taxon>
    </lineage>
</organism>